<dbReference type="PANTHER" id="PTHR36318:SF3">
    <property type="entry name" value="OS06G0581300 PROTEIN"/>
    <property type="match status" value="1"/>
</dbReference>
<gene>
    <name evidence="2" type="ORF">HYC85_008113</name>
</gene>
<keyword evidence="1" id="KW-1133">Transmembrane helix</keyword>
<dbReference type="Proteomes" id="UP000593564">
    <property type="component" value="Unassembled WGS sequence"/>
</dbReference>
<feature type="transmembrane region" description="Helical" evidence="1">
    <location>
        <begin position="74"/>
        <end position="93"/>
    </location>
</feature>
<dbReference type="EMBL" id="JACBKZ010000003">
    <property type="protein sequence ID" value="KAF5955257.1"/>
    <property type="molecule type" value="Genomic_DNA"/>
</dbReference>
<dbReference type="AlphaFoldDB" id="A0A7J7HSC9"/>
<evidence type="ECO:0000256" key="1">
    <source>
        <dbReference type="SAM" id="Phobius"/>
    </source>
</evidence>
<feature type="transmembrane region" description="Helical" evidence="1">
    <location>
        <begin position="164"/>
        <end position="187"/>
    </location>
</feature>
<dbReference type="InterPro" id="IPR009943">
    <property type="entry name" value="DUF1475"/>
</dbReference>
<name>A0A7J7HSC9_CAMSI</name>
<feature type="transmembrane region" description="Helical" evidence="1">
    <location>
        <begin position="7"/>
        <end position="28"/>
    </location>
</feature>
<feature type="transmembrane region" description="Helical" evidence="1">
    <location>
        <begin position="193"/>
        <end position="215"/>
    </location>
</feature>
<keyword evidence="1" id="KW-0472">Membrane</keyword>
<feature type="transmembrane region" description="Helical" evidence="1">
    <location>
        <begin position="134"/>
        <end position="152"/>
    </location>
</feature>
<evidence type="ECO:0000313" key="2">
    <source>
        <dbReference type="EMBL" id="KAF5955257.1"/>
    </source>
</evidence>
<keyword evidence="1" id="KW-0812">Transmembrane</keyword>
<proteinExistence type="predicted"/>
<feature type="transmembrane region" description="Helical" evidence="1">
    <location>
        <begin position="40"/>
        <end position="62"/>
    </location>
</feature>
<reference evidence="2 3" key="2">
    <citation type="submission" date="2020-07" db="EMBL/GenBank/DDBJ databases">
        <title>Genome assembly of wild tea tree DASZ reveals pedigree and selection history of tea varieties.</title>
        <authorList>
            <person name="Zhang W."/>
        </authorList>
    </citation>
    <scope>NUCLEOTIDE SEQUENCE [LARGE SCALE GENOMIC DNA]</scope>
    <source>
        <strain evidence="3">cv. G240</strain>
        <tissue evidence="2">Leaf</tissue>
    </source>
</reference>
<dbReference type="PANTHER" id="PTHR36318">
    <property type="entry name" value="OS06G0581300 PROTEIN"/>
    <property type="match status" value="1"/>
</dbReference>
<comment type="caution">
    <text evidence="2">The sequence shown here is derived from an EMBL/GenBank/DDBJ whole genome shotgun (WGS) entry which is preliminary data.</text>
</comment>
<organism evidence="2 3">
    <name type="scientific">Camellia sinensis</name>
    <name type="common">Tea plant</name>
    <name type="synonym">Thea sinensis</name>
    <dbReference type="NCBI Taxonomy" id="4442"/>
    <lineage>
        <taxon>Eukaryota</taxon>
        <taxon>Viridiplantae</taxon>
        <taxon>Streptophyta</taxon>
        <taxon>Embryophyta</taxon>
        <taxon>Tracheophyta</taxon>
        <taxon>Spermatophyta</taxon>
        <taxon>Magnoliopsida</taxon>
        <taxon>eudicotyledons</taxon>
        <taxon>Gunneridae</taxon>
        <taxon>Pentapetalae</taxon>
        <taxon>asterids</taxon>
        <taxon>Ericales</taxon>
        <taxon>Theaceae</taxon>
        <taxon>Camellia</taxon>
    </lineage>
</organism>
<sequence length="237" mass="26670">MAISVAIGLKTVFCVLGCVMVATLIYTLSLDGLPFRKDLLTPWMVATLIDFYINVIAIGAWVSYKESNWISASLWVVLLVCFGSITTCCYIVLQLLKLSIGESSEDPIYYVLMRRPNKDGMEHKRRFSVVTTRIIFTALGFLMLGTLLYTLLTDGSPFRTELLTPWMTATLIDFYINVVALSVWVAYKESSWISAFIWIVLLICFGSITTCAYIVQQLFYLSSQDPVCLVLLNGSNR</sequence>
<accession>A0A7J7HSC9</accession>
<reference evidence="3" key="1">
    <citation type="journal article" date="2020" name="Nat. Commun.">
        <title>Genome assembly of wild tea tree DASZ reveals pedigree and selection history of tea varieties.</title>
        <authorList>
            <person name="Zhang W."/>
            <person name="Zhang Y."/>
            <person name="Qiu H."/>
            <person name="Guo Y."/>
            <person name="Wan H."/>
            <person name="Zhang X."/>
            <person name="Scossa F."/>
            <person name="Alseekh S."/>
            <person name="Zhang Q."/>
            <person name="Wang P."/>
            <person name="Xu L."/>
            <person name="Schmidt M.H."/>
            <person name="Jia X."/>
            <person name="Li D."/>
            <person name="Zhu A."/>
            <person name="Guo F."/>
            <person name="Chen W."/>
            <person name="Ni D."/>
            <person name="Usadel B."/>
            <person name="Fernie A.R."/>
            <person name="Wen W."/>
        </authorList>
    </citation>
    <scope>NUCLEOTIDE SEQUENCE [LARGE SCALE GENOMIC DNA]</scope>
    <source>
        <strain evidence="3">cv. G240</strain>
    </source>
</reference>
<protein>
    <submittedName>
        <fullName evidence="2">Uncharacterized protein</fullName>
    </submittedName>
</protein>
<dbReference type="Pfam" id="PF07343">
    <property type="entry name" value="DUF1475"/>
    <property type="match status" value="2"/>
</dbReference>
<keyword evidence="3" id="KW-1185">Reference proteome</keyword>
<evidence type="ECO:0000313" key="3">
    <source>
        <dbReference type="Proteomes" id="UP000593564"/>
    </source>
</evidence>